<sequence>MRSRGPRGFTWIQDDQLAGTPYPGILSDVNDDLGALRDAGITHLISLTEQPFPAALAAPFGIGCSALPMPDMGVPNEEEGVELCRQMDALRTQGHVIAVHCRAGLGRTGTVLAMYRLWQLRGAEPASRAIAWIRSRNSGMIQSLLQEQFLEQFQRLVLDLRSLAPNQPR</sequence>
<dbReference type="PRINTS" id="PR00700">
    <property type="entry name" value="PRTYPHPHTASE"/>
</dbReference>
<dbReference type="PROSITE" id="PS00383">
    <property type="entry name" value="TYR_PHOSPHATASE_1"/>
    <property type="match status" value="1"/>
</dbReference>
<dbReference type="SMART" id="SM00404">
    <property type="entry name" value="PTPc_motif"/>
    <property type="match status" value="1"/>
</dbReference>
<dbReference type="InterPro" id="IPR020422">
    <property type="entry name" value="TYR_PHOSPHATASE_DUAL_dom"/>
</dbReference>
<dbReference type="InterPro" id="IPR000242">
    <property type="entry name" value="PTP_cat"/>
</dbReference>
<keyword evidence="1" id="KW-0378">Hydrolase</keyword>
<gene>
    <name evidence="4" type="ORF">SDC9_181128</name>
</gene>
<dbReference type="Gene3D" id="3.90.190.10">
    <property type="entry name" value="Protein tyrosine phosphatase superfamily"/>
    <property type="match status" value="1"/>
</dbReference>
<dbReference type="InterPro" id="IPR003595">
    <property type="entry name" value="Tyr_Pase_cat"/>
</dbReference>
<dbReference type="AlphaFoldDB" id="A0A645H3N6"/>
<dbReference type="PROSITE" id="PS50054">
    <property type="entry name" value="TYR_PHOSPHATASE_DUAL"/>
    <property type="match status" value="1"/>
</dbReference>
<comment type="caution">
    <text evidence="4">The sequence shown here is derived from an EMBL/GenBank/DDBJ whole genome shotgun (WGS) entry which is preliminary data.</text>
</comment>
<dbReference type="InterPro" id="IPR016130">
    <property type="entry name" value="Tyr_Pase_AS"/>
</dbReference>
<evidence type="ECO:0000259" key="2">
    <source>
        <dbReference type="PROSITE" id="PS50054"/>
    </source>
</evidence>
<name>A0A645H3N6_9ZZZZ</name>
<dbReference type="Pfam" id="PF22785">
    <property type="entry name" value="Tc-R-P"/>
    <property type="match status" value="1"/>
</dbReference>
<dbReference type="GO" id="GO:0004725">
    <property type="term" value="F:protein tyrosine phosphatase activity"/>
    <property type="evidence" value="ECO:0007669"/>
    <property type="project" value="InterPro"/>
</dbReference>
<feature type="domain" description="Tyrosine-protein phosphatase" evidence="2">
    <location>
        <begin position="8"/>
        <end position="162"/>
    </location>
</feature>
<feature type="domain" description="Tyrosine specific protein phosphatases" evidence="3">
    <location>
        <begin position="78"/>
        <end position="148"/>
    </location>
</feature>
<dbReference type="InterPro" id="IPR000387">
    <property type="entry name" value="Tyr_Pase_dom"/>
</dbReference>
<protein>
    <submittedName>
        <fullName evidence="4">Uncharacterized protein</fullName>
    </submittedName>
</protein>
<accession>A0A645H3N6</accession>
<evidence type="ECO:0000259" key="3">
    <source>
        <dbReference type="PROSITE" id="PS50056"/>
    </source>
</evidence>
<dbReference type="InterPro" id="IPR029021">
    <property type="entry name" value="Prot-tyrosine_phosphatase-like"/>
</dbReference>
<dbReference type="InterPro" id="IPR050561">
    <property type="entry name" value="PTP"/>
</dbReference>
<organism evidence="4">
    <name type="scientific">bioreactor metagenome</name>
    <dbReference type="NCBI Taxonomy" id="1076179"/>
    <lineage>
        <taxon>unclassified sequences</taxon>
        <taxon>metagenomes</taxon>
        <taxon>ecological metagenomes</taxon>
    </lineage>
</organism>
<evidence type="ECO:0000256" key="1">
    <source>
        <dbReference type="ARBA" id="ARBA00022801"/>
    </source>
</evidence>
<dbReference type="EMBL" id="VSSQ01086235">
    <property type="protein sequence ID" value="MPN33638.1"/>
    <property type="molecule type" value="Genomic_DNA"/>
</dbReference>
<reference evidence="4" key="1">
    <citation type="submission" date="2019-08" db="EMBL/GenBank/DDBJ databases">
        <authorList>
            <person name="Kucharzyk K."/>
            <person name="Murdoch R.W."/>
            <person name="Higgins S."/>
            <person name="Loffler F."/>
        </authorList>
    </citation>
    <scope>NUCLEOTIDE SEQUENCE</scope>
</reference>
<dbReference type="PROSITE" id="PS50056">
    <property type="entry name" value="TYR_PHOSPHATASE_2"/>
    <property type="match status" value="1"/>
</dbReference>
<evidence type="ECO:0000313" key="4">
    <source>
        <dbReference type="EMBL" id="MPN33638.1"/>
    </source>
</evidence>
<dbReference type="SUPFAM" id="SSF52799">
    <property type="entry name" value="(Phosphotyrosine protein) phosphatases II"/>
    <property type="match status" value="1"/>
</dbReference>
<dbReference type="FunFam" id="3.90.190.10:FF:000157">
    <property type="entry name" value="Protein-tyrosine phosphatase"/>
    <property type="match status" value="1"/>
</dbReference>
<dbReference type="PANTHER" id="PTHR23339">
    <property type="entry name" value="TYROSINE SPECIFIC PROTEIN PHOSPHATASE AND DUAL SPECIFICITY PROTEIN PHOSPHATASE"/>
    <property type="match status" value="1"/>
</dbReference>
<proteinExistence type="predicted"/>